<name>A0A084W968_ANOSI</name>
<reference evidence="2" key="2">
    <citation type="submission" date="2020-05" db="UniProtKB">
        <authorList>
            <consortium name="EnsemblMetazoa"/>
        </authorList>
    </citation>
    <scope>IDENTIFICATION</scope>
</reference>
<gene>
    <name evidence="1" type="ORF">ZHAS_00014764</name>
</gene>
<proteinExistence type="predicted"/>
<dbReference type="EnsemblMetazoa" id="ASIC014764-RA">
    <property type="protein sequence ID" value="ASIC014764-PA"/>
    <property type="gene ID" value="ASIC014764"/>
</dbReference>
<protein>
    <submittedName>
        <fullName evidence="1 2">Uncharacterized protein</fullName>
    </submittedName>
</protein>
<evidence type="ECO:0000313" key="2">
    <source>
        <dbReference type="EnsemblMetazoa" id="ASIC014764-PA"/>
    </source>
</evidence>
<organism evidence="1">
    <name type="scientific">Anopheles sinensis</name>
    <name type="common">Mosquito</name>
    <dbReference type="NCBI Taxonomy" id="74873"/>
    <lineage>
        <taxon>Eukaryota</taxon>
        <taxon>Metazoa</taxon>
        <taxon>Ecdysozoa</taxon>
        <taxon>Arthropoda</taxon>
        <taxon>Hexapoda</taxon>
        <taxon>Insecta</taxon>
        <taxon>Pterygota</taxon>
        <taxon>Neoptera</taxon>
        <taxon>Endopterygota</taxon>
        <taxon>Diptera</taxon>
        <taxon>Nematocera</taxon>
        <taxon>Culicoidea</taxon>
        <taxon>Culicidae</taxon>
        <taxon>Anophelinae</taxon>
        <taxon>Anopheles</taxon>
    </lineage>
</organism>
<accession>A0A084W968</accession>
<dbReference type="Proteomes" id="UP000030765">
    <property type="component" value="Unassembled WGS sequence"/>
</dbReference>
<keyword evidence="3" id="KW-1185">Reference proteome</keyword>
<dbReference type="AlphaFoldDB" id="A0A084W968"/>
<dbReference type="EMBL" id="ATLV01021634">
    <property type="status" value="NOT_ANNOTATED_CDS"/>
    <property type="molecule type" value="Genomic_DNA"/>
</dbReference>
<reference evidence="1 3" key="1">
    <citation type="journal article" date="2014" name="BMC Genomics">
        <title>Genome sequence of Anopheles sinensis provides insight into genetics basis of mosquito competence for malaria parasites.</title>
        <authorList>
            <person name="Zhou D."/>
            <person name="Zhang D."/>
            <person name="Ding G."/>
            <person name="Shi L."/>
            <person name="Hou Q."/>
            <person name="Ye Y."/>
            <person name="Xu Y."/>
            <person name="Zhou H."/>
            <person name="Xiong C."/>
            <person name="Li S."/>
            <person name="Yu J."/>
            <person name="Hong S."/>
            <person name="Yu X."/>
            <person name="Zou P."/>
            <person name="Chen C."/>
            <person name="Chang X."/>
            <person name="Wang W."/>
            <person name="Lv Y."/>
            <person name="Sun Y."/>
            <person name="Ma L."/>
            <person name="Shen B."/>
            <person name="Zhu C."/>
        </authorList>
    </citation>
    <scope>NUCLEOTIDE SEQUENCE [LARGE SCALE GENOMIC DNA]</scope>
</reference>
<dbReference type="VEuPathDB" id="VectorBase:ASIC014764"/>
<sequence length="54" mass="6009">MVIAGKAESVSVRSKPRLPGMHIQSVWGGWLLAQSSIYAQCPHRHRPNEDALNQ</sequence>
<evidence type="ECO:0000313" key="1">
    <source>
        <dbReference type="EMBL" id="KFB46762.1"/>
    </source>
</evidence>
<dbReference type="EMBL" id="KE525321">
    <property type="protein sequence ID" value="KFB46762.1"/>
    <property type="molecule type" value="Genomic_DNA"/>
</dbReference>
<evidence type="ECO:0000313" key="3">
    <source>
        <dbReference type="Proteomes" id="UP000030765"/>
    </source>
</evidence>